<keyword evidence="1" id="KW-0547">Nucleotide-binding</keyword>
<evidence type="ECO:0000313" key="10">
    <source>
        <dbReference type="Proteomes" id="UP001482620"/>
    </source>
</evidence>
<organism evidence="9 10">
    <name type="scientific">Ilyodon furcidens</name>
    <name type="common">goldbreast splitfin</name>
    <dbReference type="NCBI Taxonomy" id="33524"/>
    <lineage>
        <taxon>Eukaryota</taxon>
        <taxon>Metazoa</taxon>
        <taxon>Chordata</taxon>
        <taxon>Craniata</taxon>
        <taxon>Vertebrata</taxon>
        <taxon>Euteleostomi</taxon>
        <taxon>Actinopterygii</taxon>
        <taxon>Neopterygii</taxon>
        <taxon>Teleostei</taxon>
        <taxon>Neoteleostei</taxon>
        <taxon>Acanthomorphata</taxon>
        <taxon>Ovalentaria</taxon>
        <taxon>Atherinomorphae</taxon>
        <taxon>Cyprinodontiformes</taxon>
        <taxon>Goodeidae</taxon>
        <taxon>Ilyodon</taxon>
    </lineage>
</organism>
<dbReference type="Pfam" id="PF21521">
    <property type="entry name" value="MYO6_lever"/>
    <property type="match status" value="1"/>
</dbReference>
<protein>
    <submittedName>
        <fullName evidence="9">Unconventional myosin-VI</fullName>
    </submittedName>
</protein>
<dbReference type="EMBL" id="JAHRIQ010001163">
    <property type="protein sequence ID" value="MEQ2221267.1"/>
    <property type="molecule type" value="Genomic_DNA"/>
</dbReference>
<dbReference type="PANTHER" id="PTHR13140:SF745">
    <property type="entry name" value="UNCONVENTIONAL MYOSIN-VI"/>
    <property type="match status" value="1"/>
</dbReference>
<dbReference type="Proteomes" id="UP001482620">
    <property type="component" value="Unassembled WGS sequence"/>
</dbReference>
<keyword evidence="5 6" id="KW-0009">Actin-binding</keyword>
<evidence type="ECO:0000256" key="1">
    <source>
        <dbReference type="ARBA" id="ARBA00022741"/>
    </source>
</evidence>
<gene>
    <name evidence="9" type="primary">MYO6_3</name>
    <name evidence="9" type="ORF">ILYODFUR_013997</name>
</gene>
<dbReference type="PROSITE" id="PS50096">
    <property type="entry name" value="IQ"/>
    <property type="match status" value="1"/>
</dbReference>
<dbReference type="CDD" id="cd21759">
    <property type="entry name" value="CBD_MYO6-like"/>
    <property type="match status" value="1"/>
</dbReference>
<accession>A0ABV0SL23</accession>
<dbReference type="SUPFAM" id="SSF52540">
    <property type="entry name" value="P-loop containing nucleoside triphosphate hydrolases"/>
    <property type="match status" value="1"/>
</dbReference>
<feature type="region of interest" description="Actin-binding" evidence="6">
    <location>
        <begin position="3"/>
        <end position="25"/>
    </location>
</feature>
<dbReference type="Gene3D" id="6.10.220.10">
    <property type="match status" value="1"/>
</dbReference>
<evidence type="ECO:0000256" key="2">
    <source>
        <dbReference type="ARBA" id="ARBA00022840"/>
    </source>
</evidence>
<feature type="compositionally biased region" description="Basic and acidic residues" evidence="7">
    <location>
        <begin position="269"/>
        <end position="329"/>
    </location>
</feature>
<keyword evidence="4" id="KW-0505">Motor protein</keyword>
<evidence type="ECO:0000313" key="9">
    <source>
        <dbReference type="EMBL" id="MEQ2221267.1"/>
    </source>
</evidence>
<dbReference type="CDD" id="cd22294">
    <property type="entry name" value="MYO6_MIU_linker"/>
    <property type="match status" value="1"/>
</dbReference>
<evidence type="ECO:0000256" key="5">
    <source>
        <dbReference type="ARBA" id="ARBA00023203"/>
    </source>
</evidence>
<sequence>TQLNLLLEKLRSTGSSFIRCVKPNLKMVSHQFEGALILSQLQCSGMVSVLDLMQGGFPSRAPFHELYNMYKAYMPEKLTRLNPRLFCKALFKALGLNDVDFKFGLTKVFFRPGKFAEFDQIMKSDPDHLAELLKKVNKWLLCSRWKKVQWCCLSAIKLRNKMHYRALACIKIQKTVRMWLCKKKHKPRIKGLVKVQKLKKHMERFNEVVNGLKEGKQEMAKQVGELAAAIDALSAKIKATVMTWKEIDTEYQELVKRSEQLLASMQKKKREEEETQRLKHIQEEMEKERRRREEEEQRRKQEEDDRKLKAEMEVKRKHEEEDRKKRKEEEKVIQAELEAQLALEREEQVQRDAILEQERRDRELAMRIAQSEAELISEEGQLDAGLRSDDFFSGLPISSSSARVMGPQVQATKAAAGVKKYDLSKWKYAELRDVINTSCAIALDGRAVSRVERPLRHHGAAVQCCICTRGARTAC</sequence>
<comment type="caution">
    <text evidence="9">The sequence shown here is derived from an EMBL/GenBank/DDBJ whole genome shotgun (WGS) entry which is preliminary data.</text>
</comment>
<comment type="caution">
    <text evidence="6">Lacks conserved residue(s) required for the propagation of feature annotation.</text>
</comment>
<evidence type="ECO:0000256" key="3">
    <source>
        <dbReference type="ARBA" id="ARBA00023123"/>
    </source>
</evidence>
<evidence type="ECO:0000256" key="7">
    <source>
        <dbReference type="SAM" id="MobiDB-lite"/>
    </source>
</evidence>
<dbReference type="InterPro" id="IPR001609">
    <property type="entry name" value="Myosin_head_motor_dom-like"/>
</dbReference>
<name>A0ABV0SL23_9TELE</name>
<evidence type="ECO:0000256" key="6">
    <source>
        <dbReference type="PROSITE-ProRule" id="PRU00782"/>
    </source>
</evidence>
<dbReference type="Gene3D" id="3.30.70.1590">
    <property type="match status" value="1"/>
</dbReference>
<dbReference type="InterPro" id="IPR027417">
    <property type="entry name" value="P-loop_NTPase"/>
</dbReference>
<dbReference type="InterPro" id="IPR049016">
    <property type="entry name" value="MYO6_lever"/>
</dbReference>
<keyword evidence="3 6" id="KW-0518">Myosin</keyword>
<dbReference type="PANTHER" id="PTHR13140">
    <property type="entry name" value="MYOSIN"/>
    <property type="match status" value="1"/>
</dbReference>
<evidence type="ECO:0000256" key="4">
    <source>
        <dbReference type="ARBA" id="ARBA00023175"/>
    </source>
</evidence>
<keyword evidence="10" id="KW-1185">Reference proteome</keyword>
<feature type="region of interest" description="Disordered" evidence="7">
    <location>
        <begin position="266"/>
        <end position="329"/>
    </location>
</feature>
<keyword evidence="2" id="KW-0067">ATP-binding</keyword>
<proteinExistence type="inferred from homology"/>
<dbReference type="PROSITE" id="PS51456">
    <property type="entry name" value="MYOSIN_MOTOR"/>
    <property type="match status" value="1"/>
</dbReference>
<dbReference type="Pfam" id="PF00063">
    <property type="entry name" value="Myosin_head"/>
    <property type="match status" value="1"/>
</dbReference>
<dbReference type="InterPro" id="IPR036961">
    <property type="entry name" value="Kinesin_motor_dom_sf"/>
</dbReference>
<dbReference type="CDD" id="cd22249">
    <property type="entry name" value="UDM1_RNF168_RNF169-like"/>
    <property type="match status" value="1"/>
</dbReference>
<comment type="similarity">
    <text evidence="6">Belongs to the TRAFAC class myosin-kinesin ATPase superfamily. Myosin family.</text>
</comment>
<evidence type="ECO:0000259" key="8">
    <source>
        <dbReference type="PROSITE" id="PS51456"/>
    </source>
</evidence>
<feature type="domain" description="Myosin motor" evidence="8">
    <location>
        <begin position="1"/>
        <end position="123"/>
    </location>
</feature>
<feature type="non-terminal residue" evidence="9">
    <location>
        <position position="1"/>
    </location>
</feature>
<reference evidence="9 10" key="1">
    <citation type="submission" date="2021-06" db="EMBL/GenBank/DDBJ databases">
        <authorList>
            <person name="Palmer J.M."/>
        </authorList>
    </citation>
    <scope>NUCLEOTIDE SEQUENCE [LARGE SCALE GENOMIC DNA]</scope>
    <source>
        <strain evidence="10">if_2019</strain>
        <tissue evidence="9">Muscle</tissue>
    </source>
</reference>
<dbReference type="Gene3D" id="3.40.850.10">
    <property type="entry name" value="Kinesin motor domain"/>
    <property type="match status" value="1"/>
</dbReference>